<organism evidence="1 2">
    <name type="scientific">Aminobacter carboxidus</name>
    <dbReference type="NCBI Taxonomy" id="376165"/>
    <lineage>
        <taxon>Bacteria</taxon>
        <taxon>Pseudomonadati</taxon>
        <taxon>Pseudomonadota</taxon>
        <taxon>Alphaproteobacteria</taxon>
        <taxon>Hyphomicrobiales</taxon>
        <taxon>Phyllobacteriaceae</taxon>
        <taxon>Aminobacter</taxon>
    </lineage>
</organism>
<dbReference type="Proteomes" id="UP000598227">
    <property type="component" value="Unassembled WGS sequence"/>
</dbReference>
<reference evidence="1 2" key="1">
    <citation type="submission" date="2020-09" db="EMBL/GenBank/DDBJ databases">
        <title>Draft Genome Sequence of Aminobacter carboxidus type strain DSM 1086, a soil Gram-negative carboxydobacterium.</title>
        <authorList>
            <person name="Turrini P."/>
            <person name="Tescari M."/>
            <person name="Artuso I."/>
            <person name="Lugli G.A."/>
            <person name="Frangipani E."/>
            <person name="Ventura M."/>
            <person name="Visca P."/>
        </authorList>
    </citation>
    <scope>NUCLEOTIDE SEQUENCE [LARGE SCALE GENOMIC DNA]</scope>
    <source>
        <strain evidence="1 2">DSM 1086</strain>
    </source>
</reference>
<evidence type="ECO:0000313" key="2">
    <source>
        <dbReference type="Proteomes" id="UP000598227"/>
    </source>
</evidence>
<sequence>MTAALEALVAKAQKVQMTEGQMREQRLSFVYGNTHIENDMITREMVAAADEKINREEAAKAR</sequence>
<evidence type="ECO:0000313" key="1">
    <source>
        <dbReference type="EMBL" id="MBE1208400.1"/>
    </source>
</evidence>
<comment type="caution">
    <text evidence="1">The sequence shown here is derived from an EMBL/GenBank/DDBJ whole genome shotgun (WGS) entry which is preliminary data.</text>
</comment>
<protein>
    <submittedName>
        <fullName evidence="1">Uncharacterized protein</fullName>
    </submittedName>
</protein>
<keyword evidence="2" id="KW-1185">Reference proteome</keyword>
<proteinExistence type="predicted"/>
<dbReference type="RefSeq" id="WP_192569003.1">
    <property type="nucleotide sequence ID" value="NZ_JACZEP010000020.1"/>
</dbReference>
<gene>
    <name evidence="1" type="ORF">IHE39_29330</name>
</gene>
<dbReference type="EMBL" id="JACZEP010000020">
    <property type="protein sequence ID" value="MBE1208400.1"/>
    <property type="molecule type" value="Genomic_DNA"/>
</dbReference>
<accession>A0ABR9GXI2</accession>
<name>A0ABR9GXI2_9HYPH</name>